<dbReference type="PROSITE" id="PS50850">
    <property type="entry name" value="MFS"/>
    <property type="match status" value="1"/>
</dbReference>
<gene>
    <name evidence="8" type="primary">Nlst13</name>
</gene>
<dbReference type="GO" id="GO:0022857">
    <property type="term" value="F:transmembrane transporter activity"/>
    <property type="evidence" value="ECO:0007669"/>
    <property type="project" value="InterPro"/>
</dbReference>
<keyword evidence="8" id="KW-0762">Sugar transport</keyword>
<dbReference type="EMBL" id="AB550006">
    <property type="protein sequence ID" value="BAI83427.1"/>
    <property type="molecule type" value="mRNA"/>
</dbReference>
<dbReference type="FunFam" id="1.20.1250.20:FF:000249">
    <property type="entry name" value="facilitated trehalose transporter Tret1"/>
    <property type="match status" value="1"/>
</dbReference>
<proteinExistence type="evidence at transcript level"/>
<keyword evidence="4 6" id="KW-0472">Membrane</keyword>
<feature type="transmembrane region" description="Helical" evidence="6">
    <location>
        <begin position="98"/>
        <end position="118"/>
    </location>
</feature>
<evidence type="ECO:0000256" key="5">
    <source>
        <dbReference type="SAM" id="MobiDB-lite"/>
    </source>
</evidence>
<feature type="transmembrane region" description="Helical" evidence="6">
    <location>
        <begin position="406"/>
        <end position="430"/>
    </location>
</feature>
<dbReference type="SUPFAM" id="SSF103473">
    <property type="entry name" value="MFS general substrate transporter"/>
    <property type="match status" value="1"/>
</dbReference>
<feature type="transmembrane region" description="Helical" evidence="6">
    <location>
        <begin position="210"/>
        <end position="231"/>
    </location>
</feature>
<feature type="transmembrane region" description="Helical" evidence="6">
    <location>
        <begin position="130"/>
        <end position="146"/>
    </location>
</feature>
<evidence type="ECO:0000256" key="3">
    <source>
        <dbReference type="ARBA" id="ARBA00022989"/>
    </source>
</evidence>
<dbReference type="PANTHER" id="PTHR48021">
    <property type="match status" value="1"/>
</dbReference>
<name>D4AHX8_NILLU</name>
<feature type="transmembrane region" description="Helical" evidence="6">
    <location>
        <begin position="152"/>
        <end position="174"/>
    </location>
</feature>
<dbReference type="InterPro" id="IPR050549">
    <property type="entry name" value="MFS_Trehalose_Transporter"/>
</dbReference>
<feature type="compositionally biased region" description="Polar residues" evidence="5">
    <location>
        <begin position="29"/>
        <end position="38"/>
    </location>
</feature>
<feature type="compositionally biased region" description="Basic and acidic residues" evidence="5">
    <location>
        <begin position="1"/>
        <end position="23"/>
    </location>
</feature>
<keyword evidence="3 6" id="KW-1133">Transmembrane helix</keyword>
<reference evidence="8" key="1">
    <citation type="journal article" date="2010" name="Insect Biochem. Mol. Biol.">
        <title>Sugar transporter genes of the brown planthopper, Nilaparvata lugens: A facilitated glucose/fructose transporter.</title>
        <authorList>
            <person name="Kikuta S."/>
            <person name="Kikawada T."/>
            <person name="Hagiwara-Komoda Y."/>
            <person name="Nakashima N."/>
            <person name="Noda H."/>
        </authorList>
    </citation>
    <scope>NUCLEOTIDE SEQUENCE</scope>
</reference>
<organism evidence="8">
    <name type="scientific">Nilaparvata lugens</name>
    <name type="common">Brown planthopper</name>
    <dbReference type="NCBI Taxonomy" id="108931"/>
    <lineage>
        <taxon>Eukaryota</taxon>
        <taxon>Metazoa</taxon>
        <taxon>Ecdysozoa</taxon>
        <taxon>Arthropoda</taxon>
        <taxon>Hexapoda</taxon>
        <taxon>Insecta</taxon>
        <taxon>Pterygota</taxon>
        <taxon>Neoptera</taxon>
        <taxon>Paraneoptera</taxon>
        <taxon>Hemiptera</taxon>
        <taxon>Auchenorrhyncha</taxon>
        <taxon>Fulgoroidea</taxon>
        <taxon>Delphacidae</taxon>
        <taxon>Delphacinae</taxon>
        <taxon>Nilaparvata</taxon>
    </lineage>
</organism>
<dbReference type="PROSITE" id="PS00217">
    <property type="entry name" value="SUGAR_TRANSPORT_2"/>
    <property type="match status" value="1"/>
</dbReference>
<protein>
    <submittedName>
        <fullName evidence="8">Sugar transporter 13</fullName>
    </submittedName>
</protein>
<comment type="subcellular location">
    <subcellularLocation>
        <location evidence="1">Membrane</location>
        <topology evidence="1">Multi-pass membrane protein</topology>
    </subcellularLocation>
</comment>
<dbReference type="InterPro" id="IPR005829">
    <property type="entry name" value="Sugar_transporter_CS"/>
</dbReference>
<feature type="domain" description="Major facilitator superfamily (MFS) profile" evidence="7">
    <location>
        <begin position="51"/>
        <end position="496"/>
    </location>
</feature>
<sequence length="544" mass="60405">MAADNHQSKPDKRLKDKMNEEIGKCNGNAELSPSNTSSKLRHPFRQALPQILATTAKNILLLGYGMTLGFPTIVIPNLAQASNSTTDPYNLTLTRDQISWFSSINLICVPLGCFLSGVLTQPFGRKPSMMVLNVPFIIAWLIYHYASSVNMLYAALVITGFSGGVLEAPVLTYVAEITTPQLRGMLSATASMIVILGVFIQFIFGTFLPWRTIALVNVTFPILAIIALYGVPESPHWLMGKGRVEDAEKSLQWLRGWVKPHEVQVELSHLAKAIKSSNFEESQRKRSWHAFKEKTFLRPYLLVSMTFLFGHFCGMTTLQTFAVSIFAEMGTPIDKYLATLILGLVQLLGALTCVVLVHWTGKRPLAMVSLVGNSICWLLVAMYASWFRTHPQPHPHPEHSAAFSWLPMALIILSAFLTHMCVRLLPWILIGEVYTPEVRATASGASGSAGYIFGFLANKSYFMIMDRIEASGTFTMYTIFSIGGALFLYYFLPETEGRTLVEIQEHFAGNRCLISNKETNSTGAQSKEDYAADNPAMDHVESHL</sequence>
<evidence type="ECO:0000259" key="7">
    <source>
        <dbReference type="PROSITE" id="PS50850"/>
    </source>
</evidence>
<feature type="transmembrane region" description="Helical" evidence="6">
    <location>
        <begin position="336"/>
        <end position="358"/>
    </location>
</feature>
<dbReference type="InterPro" id="IPR005828">
    <property type="entry name" value="MFS_sugar_transport-like"/>
</dbReference>
<evidence type="ECO:0000256" key="2">
    <source>
        <dbReference type="ARBA" id="ARBA00022692"/>
    </source>
</evidence>
<keyword evidence="2 6" id="KW-0812">Transmembrane</keyword>
<evidence type="ECO:0000313" key="8">
    <source>
        <dbReference type="EMBL" id="BAI83427.1"/>
    </source>
</evidence>
<dbReference type="Pfam" id="PF00083">
    <property type="entry name" value="Sugar_tr"/>
    <property type="match status" value="1"/>
</dbReference>
<dbReference type="GO" id="GO:0016020">
    <property type="term" value="C:membrane"/>
    <property type="evidence" value="ECO:0007669"/>
    <property type="project" value="UniProtKB-SubCell"/>
</dbReference>
<feature type="transmembrane region" description="Helical" evidence="6">
    <location>
        <begin position="442"/>
        <end position="462"/>
    </location>
</feature>
<dbReference type="PANTHER" id="PTHR48021:SF39">
    <property type="entry name" value="MAJOR FACILITATOR SUPERFAMILY (MFS) PROFILE DOMAIN-CONTAINING PROTEIN"/>
    <property type="match status" value="1"/>
</dbReference>
<evidence type="ECO:0000256" key="6">
    <source>
        <dbReference type="SAM" id="Phobius"/>
    </source>
</evidence>
<dbReference type="OrthoDB" id="6133115at2759"/>
<dbReference type="Gene3D" id="1.20.1250.20">
    <property type="entry name" value="MFS general substrate transporter like domains"/>
    <property type="match status" value="1"/>
</dbReference>
<feature type="transmembrane region" description="Helical" evidence="6">
    <location>
        <begin position="300"/>
        <end position="324"/>
    </location>
</feature>
<feature type="transmembrane region" description="Helical" evidence="6">
    <location>
        <begin position="186"/>
        <end position="204"/>
    </location>
</feature>
<evidence type="ECO:0000256" key="1">
    <source>
        <dbReference type="ARBA" id="ARBA00004141"/>
    </source>
</evidence>
<feature type="transmembrane region" description="Helical" evidence="6">
    <location>
        <begin position="59"/>
        <end position="78"/>
    </location>
</feature>
<feature type="region of interest" description="Disordered" evidence="5">
    <location>
        <begin position="1"/>
        <end position="38"/>
    </location>
</feature>
<keyword evidence="8" id="KW-0813">Transport</keyword>
<accession>D4AHX8</accession>
<dbReference type="AlphaFoldDB" id="D4AHX8"/>
<feature type="transmembrane region" description="Helical" evidence="6">
    <location>
        <begin position="474"/>
        <end position="492"/>
    </location>
</feature>
<dbReference type="InterPro" id="IPR036259">
    <property type="entry name" value="MFS_trans_sf"/>
</dbReference>
<dbReference type="InterPro" id="IPR020846">
    <property type="entry name" value="MFS_dom"/>
</dbReference>
<evidence type="ECO:0000256" key="4">
    <source>
        <dbReference type="ARBA" id="ARBA00023136"/>
    </source>
</evidence>
<feature type="transmembrane region" description="Helical" evidence="6">
    <location>
        <begin position="365"/>
        <end position="386"/>
    </location>
</feature>